<keyword evidence="2" id="KW-0645">Protease</keyword>
<dbReference type="PROSITE" id="PS00639">
    <property type="entry name" value="THIOL_PROTEASE_HIS"/>
    <property type="match status" value="1"/>
</dbReference>
<evidence type="ECO:0000256" key="5">
    <source>
        <dbReference type="ARBA" id="ARBA00023145"/>
    </source>
</evidence>
<evidence type="ECO:0000259" key="8">
    <source>
        <dbReference type="SMART" id="SM00848"/>
    </source>
</evidence>
<dbReference type="SUPFAM" id="SSF54001">
    <property type="entry name" value="Cysteine proteinases"/>
    <property type="match status" value="1"/>
</dbReference>
<evidence type="ECO:0000256" key="3">
    <source>
        <dbReference type="ARBA" id="ARBA00022801"/>
    </source>
</evidence>
<dbReference type="Pfam" id="PF08246">
    <property type="entry name" value="Inhibitor_I29"/>
    <property type="match status" value="1"/>
</dbReference>
<dbReference type="GO" id="GO:0006508">
    <property type="term" value="P:proteolysis"/>
    <property type="evidence" value="ECO:0007669"/>
    <property type="project" value="UniProtKB-KW"/>
</dbReference>
<sequence>MKASNSNSSKIHTIQVIVGASIALTLSLVAFLVLVQQPNGAEAQISLFAERLPTFNEFKRLYGKIYASSQEDARRERIFNKTLNKIDHHNRLYNDGKATYALYPCEYSDMDEQEVATFLKGIVLPDDVLDPEEFNKTLASGGNPRTRRQASEGKEVLPETVDYRTSGCLSLPKDQKFCGSCWSQAVVSAIETMKCMKSGRLETMSAQNLIDCANRKSGYKLDGCAGGMFPDALQYVINNNGIDDEECYPYGANDREACRYSTKCKAGTVATWRRIPPTEEALKNALAKHGVVLAAIHSNDDFFSYNSGVYDDPKCTNERAKINHGVLVVGYGSENGKDFWIVRNSWGYTWGEKGYMKLIRGKPNNCCINCYIYVIDV</sequence>
<reference evidence="9" key="1">
    <citation type="submission" date="2018-10" db="EMBL/GenBank/DDBJ databases">
        <title>Transcriptome assembly of Aceria tosichella (Wheat curl mite) Type 2.</title>
        <authorList>
            <person name="Scully E.D."/>
            <person name="Geib S.M."/>
            <person name="Palmer N.A."/>
            <person name="Gupta A.K."/>
            <person name="Sarath G."/>
            <person name="Tatineni S."/>
        </authorList>
    </citation>
    <scope>NUCLEOTIDE SEQUENCE</scope>
    <source>
        <strain evidence="9">LincolnNE</strain>
    </source>
</reference>
<dbReference type="SMART" id="SM00645">
    <property type="entry name" value="Pept_C1"/>
    <property type="match status" value="1"/>
</dbReference>
<dbReference type="AlphaFoldDB" id="A0A6G1SKI8"/>
<feature type="domain" description="Cathepsin propeptide inhibitor" evidence="8">
    <location>
        <begin position="55"/>
        <end position="115"/>
    </location>
</feature>
<dbReference type="EMBL" id="GGYP01006263">
    <property type="protein sequence ID" value="MDE51034.1"/>
    <property type="molecule type" value="Transcribed_RNA"/>
</dbReference>
<dbReference type="FunFam" id="3.90.70.10:FF:000332">
    <property type="entry name" value="Cathepsin L1"/>
    <property type="match status" value="1"/>
</dbReference>
<keyword evidence="6" id="KW-1015">Disulfide bond</keyword>
<dbReference type="CDD" id="cd02248">
    <property type="entry name" value="Peptidase_C1A"/>
    <property type="match status" value="1"/>
</dbReference>
<keyword evidence="5" id="KW-0865">Zymogen</keyword>
<gene>
    <name evidence="9" type="primary">CTSS</name>
    <name evidence="9" type="ORF">g.9673</name>
</gene>
<dbReference type="InterPro" id="IPR000668">
    <property type="entry name" value="Peptidase_C1A_C"/>
</dbReference>
<evidence type="ECO:0000256" key="2">
    <source>
        <dbReference type="ARBA" id="ARBA00022670"/>
    </source>
</evidence>
<evidence type="ECO:0000256" key="6">
    <source>
        <dbReference type="ARBA" id="ARBA00023157"/>
    </source>
</evidence>
<dbReference type="InterPro" id="IPR013128">
    <property type="entry name" value="Peptidase_C1A"/>
</dbReference>
<name>A0A6G1SKI8_9ACAR</name>
<comment type="similarity">
    <text evidence="1">Belongs to the peptidase C1 family.</text>
</comment>
<dbReference type="InterPro" id="IPR000169">
    <property type="entry name" value="Pept_cys_AS"/>
</dbReference>
<dbReference type="PROSITE" id="PS00139">
    <property type="entry name" value="THIOL_PROTEASE_CYS"/>
    <property type="match status" value="1"/>
</dbReference>
<protein>
    <submittedName>
        <fullName evidence="9">Cathepsin S</fullName>
    </submittedName>
</protein>
<evidence type="ECO:0000256" key="1">
    <source>
        <dbReference type="ARBA" id="ARBA00008455"/>
    </source>
</evidence>
<proteinExistence type="inferred from homology"/>
<accession>A0A6G1SKI8</accession>
<dbReference type="InterPro" id="IPR025660">
    <property type="entry name" value="Pept_his_AS"/>
</dbReference>
<keyword evidence="4" id="KW-0788">Thiol protease</keyword>
<organism evidence="9">
    <name type="scientific">Aceria tosichella</name>
    <name type="common">wheat curl mite</name>
    <dbReference type="NCBI Taxonomy" id="561515"/>
    <lineage>
        <taxon>Eukaryota</taxon>
        <taxon>Metazoa</taxon>
        <taxon>Ecdysozoa</taxon>
        <taxon>Arthropoda</taxon>
        <taxon>Chelicerata</taxon>
        <taxon>Arachnida</taxon>
        <taxon>Acari</taxon>
        <taxon>Acariformes</taxon>
        <taxon>Trombidiformes</taxon>
        <taxon>Prostigmata</taxon>
        <taxon>Eupodina</taxon>
        <taxon>Eriophyoidea</taxon>
        <taxon>Eriophyidae</taxon>
        <taxon>Eriophyinae</taxon>
        <taxon>Aceriini</taxon>
        <taxon>Aceria</taxon>
    </lineage>
</organism>
<dbReference type="InterPro" id="IPR039417">
    <property type="entry name" value="Peptidase_C1A_papain-like"/>
</dbReference>
<dbReference type="InterPro" id="IPR025661">
    <property type="entry name" value="Pept_asp_AS"/>
</dbReference>
<dbReference type="PROSITE" id="PS00640">
    <property type="entry name" value="THIOL_PROTEASE_ASN"/>
    <property type="match status" value="1"/>
</dbReference>
<evidence type="ECO:0000256" key="4">
    <source>
        <dbReference type="ARBA" id="ARBA00022807"/>
    </source>
</evidence>
<keyword evidence="3" id="KW-0378">Hydrolase</keyword>
<evidence type="ECO:0000313" key="9">
    <source>
        <dbReference type="EMBL" id="MDE51034.1"/>
    </source>
</evidence>
<dbReference type="InterPro" id="IPR013201">
    <property type="entry name" value="Prot_inhib_I29"/>
</dbReference>
<dbReference type="SMART" id="SM00848">
    <property type="entry name" value="Inhibitor_I29"/>
    <property type="match status" value="1"/>
</dbReference>
<dbReference type="PRINTS" id="PR00705">
    <property type="entry name" value="PAPAIN"/>
</dbReference>
<dbReference type="PANTHER" id="PTHR12411">
    <property type="entry name" value="CYSTEINE PROTEASE FAMILY C1-RELATED"/>
    <property type="match status" value="1"/>
</dbReference>
<feature type="domain" description="Peptidase C1A papain C-terminal" evidence="7">
    <location>
        <begin position="157"/>
        <end position="376"/>
    </location>
</feature>
<dbReference type="GO" id="GO:0008234">
    <property type="term" value="F:cysteine-type peptidase activity"/>
    <property type="evidence" value="ECO:0007669"/>
    <property type="project" value="UniProtKB-KW"/>
</dbReference>
<evidence type="ECO:0000259" key="7">
    <source>
        <dbReference type="SMART" id="SM00645"/>
    </source>
</evidence>
<dbReference type="Pfam" id="PF00112">
    <property type="entry name" value="Peptidase_C1"/>
    <property type="match status" value="1"/>
</dbReference>
<dbReference type="InterPro" id="IPR038765">
    <property type="entry name" value="Papain-like_cys_pep_sf"/>
</dbReference>
<dbReference type="Gene3D" id="3.90.70.10">
    <property type="entry name" value="Cysteine proteinases"/>
    <property type="match status" value="1"/>
</dbReference>